<evidence type="ECO:0000313" key="3">
    <source>
        <dbReference type="Proteomes" id="UP001153269"/>
    </source>
</evidence>
<reference evidence="2" key="1">
    <citation type="submission" date="2020-03" db="EMBL/GenBank/DDBJ databases">
        <authorList>
            <person name="Weist P."/>
        </authorList>
    </citation>
    <scope>NUCLEOTIDE SEQUENCE</scope>
</reference>
<name>A0A9N7TP29_PLEPL</name>
<feature type="region of interest" description="Disordered" evidence="1">
    <location>
        <begin position="221"/>
        <end position="295"/>
    </location>
</feature>
<dbReference type="EMBL" id="CADEAL010000209">
    <property type="protein sequence ID" value="CAB1416452.1"/>
    <property type="molecule type" value="Genomic_DNA"/>
</dbReference>
<comment type="caution">
    <text evidence="2">The sequence shown here is derived from an EMBL/GenBank/DDBJ whole genome shotgun (WGS) entry which is preliminary data.</text>
</comment>
<gene>
    <name evidence="2" type="ORF">PLEPLA_LOCUS4243</name>
</gene>
<dbReference type="AlphaFoldDB" id="A0A9N7TP29"/>
<evidence type="ECO:0000313" key="2">
    <source>
        <dbReference type="EMBL" id="CAB1416452.1"/>
    </source>
</evidence>
<feature type="compositionally biased region" description="Basic and acidic residues" evidence="1">
    <location>
        <begin position="308"/>
        <end position="319"/>
    </location>
</feature>
<keyword evidence="3" id="KW-1185">Reference proteome</keyword>
<sequence>MYTRRSSKASKKSLQRSPSPKEDDIQRKLKGKKRQKKTEAGKGAVNANKLSSRDLIDIITDTHDAEPLAEEVEGKTVEVADRAVDESDEDCVSVSSSVASGPSTFCPTNVKRWSSLQSLCSACEKLYQRAEKMKTPIKDKDLDNDPNSLTCDHWVLIKQWRPRRLPNARGKLLTHVKLVKKRLKSGEKQSEMYDRESSACWRPRTFLQRNLRCCVRVPAKKGRKRTIRRKRARGDSQGSRAAKQRRLHSNSPRQHLSRSRTRGSSPQPISSLSSSPAFERCDDRKGDNQADKHTTVEVIPCTVPLDTLKMKDPPTEKKTPKSGFRKLLSQLRGNSSMIVKEKC</sequence>
<organism evidence="2 3">
    <name type="scientific">Pleuronectes platessa</name>
    <name type="common">European plaice</name>
    <dbReference type="NCBI Taxonomy" id="8262"/>
    <lineage>
        <taxon>Eukaryota</taxon>
        <taxon>Metazoa</taxon>
        <taxon>Chordata</taxon>
        <taxon>Craniata</taxon>
        <taxon>Vertebrata</taxon>
        <taxon>Euteleostomi</taxon>
        <taxon>Actinopterygii</taxon>
        <taxon>Neopterygii</taxon>
        <taxon>Teleostei</taxon>
        <taxon>Neoteleostei</taxon>
        <taxon>Acanthomorphata</taxon>
        <taxon>Carangaria</taxon>
        <taxon>Pleuronectiformes</taxon>
        <taxon>Pleuronectoidei</taxon>
        <taxon>Pleuronectidae</taxon>
        <taxon>Pleuronectes</taxon>
    </lineage>
</organism>
<accession>A0A9N7TP29</accession>
<proteinExistence type="predicted"/>
<feature type="region of interest" description="Disordered" evidence="1">
    <location>
        <begin position="1"/>
        <end position="47"/>
    </location>
</feature>
<feature type="compositionally biased region" description="Basic and acidic residues" evidence="1">
    <location>
        <begin position="279"/>
        <end position="295"/>
    </location>
</feature>
<feature type="region of interest" description="Disordered" evidence="1">
    <location>
        <begin position="307"/>
        <end position="326"/>
    </location>
</feature>
<feature type="compositionally biased region" description="Low complexity" evidence="1">
    <location>
        <begin position="264"/>
        <end position="276"/>
    </location>
</feature>
<evidence type="ECO:0000256" key="1">
    <source>
        <dbReference type="SAM" id="MobiDB-lite"/>
    </source>
</evidence>
<protein>
    <submittedName>
        <fullName evidence="2">Uncharacterized protein</fullName>
    </submittedName>
</protein>
<feature type="compositionally biased region" description="Basic residues" evidence="1">
    <location>
        <begin position="1"/>
        <end position="14"/>
    </location>
</feature>
<dbReference type="Proteomes" id="UP001153269">
    <property type="component" value="Unassembled WGS sequence"/>
</dbReference>
<feature type="compositionally biased region" description="Basic residues" evidence="1">
    <location>
        <begin position="221"/>
        <end position="232"/>
    </location>
</feature>